<organism evidence="1">
    <name type="scientific">marine sediment metagenome</name>
    <dbReference type="NCBI Taxonomy" id="412755"/>
    <lineage>
        <taxon>unclassified sequences</taxon>
        <taxon>metagenomes</taxon>
        <taxon>ecological metagenomes</taxon>
    </lineage>
</organism>
<name>X1BCX5_9ZZZZ</name>
<accession>X1BCX5</accession>
<evidence type="ECO:0000313" key="1">
    <source>
        <dbReference type="EMBL" id="GAG92875.1"/>
    </source>
</evidence>
<protein>
    <submittedName>
        <fullName evidence="1">Uncharacterized protein</fullName>
    </submittedName>
</protein>
<sequence>MEADDKEKYEEDGKQKEEKYTNFEHLKAKVEVLQKEIELIGAILKQNNLVFTEKTEVSDDLDDETYKKLEEEEE</sequence>
<comment type="caution">
    <text evidence="1">The sequence shown here is derived from an EMBL/GenBank/DDBJ whole genome shotgun (WGS) entry which is preliminary data.</text>
</comment>
<gene>
    <name evidence="1" type="ORF">S01H4_40634</name>
</gene>
<proteinExistence type="predicted"/>
<reference evidence="1" key="1">
    <citation type="journal article" date="2014" name="Front. Microbiol.">
        <title>High frequency of phylogenetically diverse reductive dehalogenase-homologous genes in deep subseafloor sedimentary metagenomes.</title>
        <authorList>
            <person name="Kawai M."/>
            <person name="Futagami T."/>
            <person name="Toyoda A."/>
            <person name="Takaki Y."/>
            <person name="Nishi S."/>
            <person name="Hori S."/>
            <person name="Arai W."/>
            <person name="Tsubouchi T."/>
            <person name="Morono Y."/>
            <person name="Uchiyama I."/>
            <person name="Ito T."/>
            <person name="Fujiyama A."/>
            <person name="Inagaki F."/>
            <person name="Takami H."/>
        </authorList>
    </citation>
    <scope>NUCLEOTIDE SEQUENCE</scope>
    <source>
        <strain evidence="1">Expedition CK06-06</strain>
    </source>
</reference>
<dbReference type="EMBL" id="BART01022153">
    <property type="protein sequence ID" value="GAG92875.1"/>
    <property type="molecule type" value="Genomic_DNA"/>
</dbReference>
<dbReference type="AlphaFoldDB" id="X1BCX5"/>